<reference evidence="2" key="1">
    <citation type="submission" date="2014-05" db="EMBL/GenBank/DDBJ databases">
        <title>The genome and life-stage specific transcriptomes of Globodera pallida elucidate key aspects of plant parasitism by a cyst nematode.</title>
        <authorList>
            <person name="Cotton J.A."/>
            <person name="Lilley C.J."/>
            <person name="Jones L.M."/>
            <person name="Kikuchi T."/>
            <person name="Reid A.J."/>
            <person name="Thorpe P."/>
            <person name="Tsai I.J."/>
            <person name="Beasley H."/>
            <person name="Blok V."/>
            <person name="Cock P.J.A."/>
            <person name="Van den Akker S.E."/>
            <person name="Holroyd N."/>
            <person name="Hunt M."/>
            <person name="Mantelin S."/>
            <person name="Naghra H."/>
            <person name="Pain A."/>
            <person name="Palomares-Rius J.E."/>
            <person name="Zarowiecki M."/>
            <person name="Berriman M."/>
            <person name="Jones J.T."/>
            <person name="Urwin P.E."/>
        </authorList>
    </citation>
    <scope>NUCLEOTIDE SEQUENCE [LARGE SCALE GENOMIC DNA]</scope>
    <source>
        <strain evidence="2">Lindley</strain>
    </source>
</reference>
<protein>
    <submittedName>
        <fullName evidence="3">Copine domain-containing protein</fullName>
    </submittedName>
</protein>
<dbReference type="WBParaSite" id="GPLIN_000928200">
    <property type="protein sequence ID" value="GPLIN_000928200"/>
    <property type="gene ID" value="GPLIN_000928200"/>
</dbReference>
<evidence type="ECO:0000259" key="1">
    <source>
        <dbReference type="Pfam" id="PF07002"/>
    </source>
</evidence>
<accession>A0A183C8T6</accession>
<reference evidence="3" key="2">
    <citation type="submission" date="2016-06" db="UniProtKB">
        <authorList>
            <consortium name="WormBaseParasite"/>
        </authorList>
    </citation>
    <scope>IDENTIFICATION</scope>
</reference>
<dbReference type="SUPFAM" id="SSF49562">
    <property type="entry name" value="C2 domain (Calcium/lipid-binding domain, CaLB)"/>
    <property type="match status" value="1"/>
</dbReference>
<dbReference type="GO" id="GO:0071277">
    <property type="term" value="P:cellular response to calcium ion"/>
    <property type="evidence" value="ECO:0007669"/>
    <property type="project" value="TreeGrafter"/>
</dbReference>
<dbReference type="InterPro" id="IPR010734">
    <property type="entry name" value="Copine_C"/>
</dbReference>
<sequence length="463" mass="50872">MTGESVVLNFSCLNLPLECADGCRLVITARSDSESNFTEIGQTETVTGINPKFAVRISLLLRLDQCQQLRIVLYSVDAQSGLLHTLLADAHVLLLTLLCAGAEPVAVQLALRAPQAVPQQQSLVLAEAVQQEASGSAGTLFQFVGHNLETPGLLTAPYFLLELVPKSESDERMPILLYRSEVAHKNSNPCWRDFVLPSKFFPSSSEWTLRISGYNFNYNRTADELIGSATTNFFQLLNSNTKYLLRPGQKSKEPDACIELVRVCIAPALSRLEKLGRLSLLGFGAKVPPTFVFSNLFALNGNLDNSYVRGTDDAINCYRKMTMSVLPYAPTQYAEVIHHVVKLAKASAKAQTGHFFLLFILTNGVVKDYRDTVDTIVEASSLPVSIAFVAVSNTHHPSRLAAIRQHFAVHTLKSTRNVPLARETVTAVSDKDPSMVYNCMMAVQRQLILHLLKQQSATADACS</sequence>
<dbReference type="InterPro" id="IPR036465">
    <property type="entry name" value="vWFA_dom_sf"/>
</dbReference>
<feature type="domain" description="Copine C-terminal" evidence="1">
    <location>
        <begin position="268"/>
        <end position="435"/>
    </location>
</feature>
<dbReference type="GO" id="GO:0005544">
    <property type="term" value="F:calcium-dependent phospholipid binding"/>
    <property type="evidence" value="ECO:0007669"/>
    <property type="project" value="InterPro"/>
</dbReference>
<dbReference type="Proteomes" id="UP000050741">
    <property type="component" value="Unassembled WGS sequence"/>
</dbReference>
<dbReference type="SUPFAM" id="SSF53300">
    <property type="entry name" value="vWA-like"/>
    <property type="match status" value="1"/>
</dbReference>
<dbReference type="GO" id="GO:0005886">
    <property type="term" value="C:plasma membrane"/>
    <property type="evidence" value="ECO:0007669"/>
    <property type="project" value="TreeGrafter"/>
</dbReference>
<proteinExistence type="predicted"/>
<keyword evidence="2" id="KW-1185">Reference proteome</keyword>
<evidence type="ECO:0000313" key="2">
    <source>
        <dbReference type="Proteomes" id="UP000050741"/>
    </source>
</evidence>
<dbReference type="InterPro" id="IPR045052">
    <property type="entry name" value="Copine"/>
</dbReference>
<dbReference type="Pfam" id="PF07002">
    <property type="entry name" value="Copine"/>
    <property type="match status" value="1"/>
</dbReference>
<dbReference type="PANTHER" id="PTHR10857">
    <property type="entry name" value="COPINE"/>
    <property type="match status" value="1"/>
</dbReference>
<dbReference type="PANTHER" id="PTHR10857:SF111">
    <property type="entry name" value="VWFA DOMAIN-CONTAINING PROTEIN"/>
    <property type="match status" value="1"/>
</dbReference>
<evidence type="ECO:0000313" key="3">
    <source>
        <dbReference type="WBParaSite" id="GPLIN_000928200"/>
    </source>
</evidence>
<name>A0A183C8T6_GLOPA</name>
<dbReference type="AlphaFoldDB" id="A0A183C8T6"/>
<organism evidence="2 3">
    <name type="scientific">Globodera pallida</name>
    <name type="common">Potato cyst nematode worm</name>
    <name type="synonym">Heterodera pallida</name>
    <dbReference type="NCBI Taxonomy" id="36090"/>
    <lineage>
        <taxon>Eukaryota</taxon>
        <taxon>Metazoa</taxon>
        <taxon>Ecdysozoa</taxon>
        <taxon>Nematoda</taxon>
        <taxon>Chromadorea</taxon>
        <taxon>Rhabditida</taxon>
        <taxon>Tylenchina</taxon>
        <taxon>Tylenchomorpha</taxon>
        <taxon>Tylenchoidea</taxon>
        <taxon>Heteroderidae</taxon>
        <taxon>Heteroderinae</taxon>
        <taxon>Globodera</taxon>
    </lineage>
</organism>
<dbReference type="InterPro" id="IPR035892">
    <property type="entry name" value="C2_domain_sf"/>
</dbReference>